<proteinExistence type="predicted"/>
<dbReference type="STRING" id="1160509.A0A3N4IF94"/>
<keyword evidence="5" id="KW-0804">Transcription</keyword>
<evidence type="ECO:0000256" key="1">
    <source>
        <dbReference type="ARBA" id="ARBA00022723"/>
    </source>
</evidence>
<feature type="compositionally biased region" description="Polar residues" evidence="7">
    <location>
        <begin position="120"/>
        <end position="133"/>
    </location>
</feature>
<protein>
    <recommendedName>
        <fullName evidence="8">Zn(2)-C6 fungal-type domain-containing protein</fullName>
    </recommendedName>
</protein>
<evidence type="ECO:0000256" key="7">
    <source>
        <dbReference type="SAM" id="MobiDB-lite"/>
    </source>
</evidence>
<feature type="domain" description="Zn(2)-C6 fungal-type" evidence="8">
    <location>
        <begin position="161"/>
        <end position="206"/>
    </location>
</feature>
<dbReference type="PANTHER" id="PTHR47659:SF4">
    <property type="entry name" value="ZN(II)2CYS6 TRANSCRIPTION FACTOR (EUROFUNG)"/>
    <property type="match status" value="1"/>
</dbReference>
<dbReference type="GO" id="GO:0003677">
    <property type="term" value="F:DNA binding"/>
    <property type="evidence" value="ECO:0007669"/>
    <property type="project" value="UniProtKB-KW"/>
</dbReference>
<feature type="region of interest" description="Disordered" evidence="7">
    <location>
        <begin position="196"/>
        <end position="217"/>
    </location>
</feature>
<feature type="compositionally biased region" description="Low complexity" evidence="7">
    <location>
        <begin position="134"/>
        <end position="145"/>
    </location>
</feature>
<reference evidence="9 10" key="1">
    <citation type="journal article" date="2018" name="Nat. Ecol. Evol.">
        <title>Pezizomycetes genomes reveal the molecular basis of ectomycorrhizal truffle lifestyle.</title>
        <authorList>
            <person name="Murat C."/>
            <person name="Payen T."/>
            <person name="Noel B."/>
            <person name="Kuo A."/>
            <person name="Morin E."/>
            <person name="Chen J."/>
            <person name="Kohler A."/>
            <person name="Krizsan K."/>
            <person name="Balestrini R."/>
            <person name="Da Silva C."/>
            <person name="Montanini B."/>
            <person name="Hainaut M."/>
            <person name="Levati E."/>
            <person name="Barry K.W."/>
            <person name="Belfiori B."/>
            <person name="Cichocki N."/>
            <person name="Clum A."/>
            <person name="Dockter R.B."/>
            <person name="Fauchery L."/>
            <person name="Guy J."/>
            <person name="Iotti M."/>
            <person name="Le Tacon F."/>
            <person name="Lindquist E.A."/>
            <person name="Lipzen A."/>
            <person name="Malagnac F."/>
            <person name="Mello A."/>
            <person name="Molinier V."/>
            <person name="Miyauchi S."/>
            <person name="Poulain J."/>
            <person name="Riccioni C."/>
            <person name="Rubini A."/>
            <person name="Sitrit Y."/>
            <person name="Splivallo R."/>
            <person name="Traeger S."/>
            <person name="Wang M."/>
            <person name="Zifcakova L."/>
            <person name="Wipf D."/>
            <person name="Zambonelli A."/>
            <person name="Paolocci F."/>
            <person name="Nowrousian M."/>
            <person name="Ottonello S."/>
            <person name="Baldrian P."/>
            <person name="Spatafora J.W."/>
            <person name="Henrissat B."/>
            <person name="Nagy L.G."/>
            <person name="Aury J.M."/>
            <person name="Wincker P."/>
            <person name="Grigoriev I.V."/>
            <person name="Bonfante P."/>
            <person name="Martin F.M."/>
        </authorList>
    </citation>
    <scope>NUCLEOTIDE SEQUENCE [LARGE SCALE GENOMIC DNA]</scope>
    <source>
        <strain evidence="9 10">RN42</strain>
    </source>
</reference>
<dbReference type="SUPFAM" id="SSF57701">
    <property type="entry name" value="Zn2/Cys6 DNA-binding domain"/>
    <property type="match status" value="1"/>
</dbReference>
<keyword evidence="4" id="KW-0238">DNA-binding</keyword>
<evidence type="ECO:0000256" key="5">
    <source>
        <dbReference type="ARBA" id="ARBA00023163"/>
    </source>
</evidence>
<dbReference type="PANTHER" id="PTHR47659">
    <property type="entry name" value="ZN(II)2CYS6 TRANSCRIPTION FACTOR (EUROFUNG)-RELATED"/>
    <property type="match status" value="1"/>
</dbReference>
<feature type="compositionally biased region" description="Basic and acidic residues" evidence="7">
    <location>
        <begin position="20"/>
        <end position="36"/>
    </location>
</feature>
<dbReference type="CDD" id="cd00067">
    <property type="entry name" value="GAL4"/>
    <property type="match status" value="1"/>
</dbReference>
<evidence type="ECO:0000256" key="4">
    <source>
        <dbReference type="ARBA" id="ARBA00023125"/>
    </source>
</evidence>
<evidence type="ECO:0000256" key="2">
    <source>
        <dbReference type="ARBA" id="ARBA00022833"/>
    </source>
</evidence>
<keyword evidence="3" id="KW-0805">Transcription regulation</keyword>
<keyword evidence="2" id="KW-0862">Zinc</keyword>
<feature type="region of interest" description="Disordered" evidence="7">
    <location>
        <begin position="440"/>
        <end position="557"/>
    </location>
</feature>
<keyword evidence="10" id="KW-1185">Reference proteome</keyword>
<keyword evidence="1" id="KW-0479">Metal-binding</keyword>
<dbReference type="InterPro" id="IPR050335">
    <property type="entry name" value="ERT1_acuK_gluconeogen_tf"/>
</dbReference>
<feature type="region of interest" description="Disordered" evidence="7">
    <location>
        <begin position="573"/>
        <end position="601"/>
    </location>
</feature>
<feature type="region of interest" description="Disordered" evidence="7">
    <location>
        <begin position="93"/>
        <end position="162"/>
    </location>
</feature>
<feature type="compositionally biased region" description="Polar residues" evidence="7">
    <location>
        <begin position="506"/>
        <end position="520"/>
    </location>
</feature>
<feature type="compositionally biased region" description="Basic and acidic residues" evidence="7">
    <location>
        <begin position="207"/>
        <end position="217"/>
    </location>
</feature>
<dbReference type="SMART" id="SM00066">
    <property type="entry name" value="GAL4"/>
    <property type="match status" value="1"/>
</dbReference>
<keyword evidence="6" id="KW-0539">Nucleus</keyword>
<feature type="compositionally biased region" description="Polar residues" evidence="7">
    <location>
        <begin position="478"/>
        <end position="489"/>
    </location>
</feature>
<feature type="compositionally biased region" description="Basic and acidic residues" evidence="7">
    <location>
        <begin position="57"/>
        <end position="73"/>
    </location>
</feature>
<feature type="region of interest" description="Disordered" evidence="7">
    <location>
        <begin position="248"/>
        <end position="267"/>
    </location>
</feature>
<dbReference type="AlphaFoldDB" id="A0A3N4IF94"/>
<dbReference type="GO" id="GO:0000981">
    <property type="term" value="F:DNA-binding transcription factor activity, RNA polymerase II-specific"/>
    <property type="evidence" value="ECO:0007669"/>
    <property type="project" value="InterPro"/>
</dbReference>
<evidence type="ECO:0000313" key="9">
    <source>
        <dbReference type="EMBL" id="RPA82820.1"/>
    </source>
</evidence>
<evidence type="ECO:0000259" key="8">
    <source>
        <dbReference type="SMART" id="SM00066"/>
    </source>
</evidence>
<feature type="compositionally biased region" description="Polar residues" evidence="7">
    <location>
        <begin position="257"/>
        <end position="267"/>
    </location>
</feature>
<sequence>MSTPQGPGLHSSQHSYHSTTGREKAAPLNLGKERIGLAKTTDNISPYPSPPMSESSGHQERGSPNHHEDERSNQRLSLSSLPRVHYAEGYRDGPAASVASSHQHPRSSILHPPLIHPTPVSASSIARTQQHILSSSAPVSNSPFSIQQQPVSQAPPKKPKSHVPSACVHCKKAHLGCGVERPCQRCISLGKQDTCHDVPHKKRGRPRLKESSTHSFEISRSEAYRPLSEAMSPRNIGGAPYSIGMTPLPPHGLDSSFHPSQQPSMSSRQYVRPTSQRSRLDSLNPVAGLLQTRSRAHSDPPRELLLAILTPDLIFLKCTPAVMSIYGIDDGRMGQMSLVDLAPANKSEIDGLYMWLQSEMQRRGRFQRLEVREGREVAENRTFEEWSECNNTAMKYYFQLDLLEGRQRTRVSMMCAIVPAKLDQYIVVANFRYPPPPPVTPSTPQYFSQYSPALPSPILSPHGSQPPVHRHSLPTEFPSATSPGLSSPGMSGYSLRTLPSPLPPRMSQSHPTSPPAQQYEVSDPSRPRTSPSFKLEQPPAPRSAQQPLASSGIQLPPIRHLGAWEPVRAANEEVASVRSETSEDENPRKRNRIAVSEVMNP</sequence>
<evidence type="ECO:0000256" key="3">
    <source>
        <dbReference type="ARBA" id="ARBA00023015"/>
    </source>
</evidence>
<evidence type="ECO:0000256" key="6">
    <source>
        <dbReference type="ARBA" id="ARBA00023242"/>
    </source>
</evidence>
<organism evidence="9 10">
    <name type="scientific">Ascobolus immersus RN42</name>
    <dbReference type="NCBI Taxonomy" id="1160509"/>
    <lineage>
        <taxon>Eukaryota</taxon>
        <taxon>Fungi</taxon>
        <taxon>Dikarya</taxon>
        <taxon>Ascomycota</taxon>
        <taxon>Pezizomycotina</taxon>
        <taxon>Pezizomycetes</taxon>
        <taxon>Pezizales</taxon>
        <taxon>Ascobolaceae</taxon>
        <taxon>Ascobolus</taxon>
    </lineage>
</organism>
<evidence type="ECO:0000313" key="10">
    <source>
        <dbReference type="Proteomes" id="UP000275078"/>
    </source>
</evidence>
<name>A0A3N4IF94_ASCIM</name>
<dbReference type="EMBL" id="ML119669">
    <property type="protein sequence ID" value="RPA82820.1"/>
    <property type="molecule type" value="Genomic_DNA"/>
</dbReference>
<dbReference type="InterPro" id="IPR001138">
    <property type="entry name" value="Zn2Cys6_DnaBD"/>
</dbReference>
<dbReference type="Proteomes" id="UP000275078">
    <property type="component" value="Unassembled WGS sequence"/>
</dbReference>
<feature type="compositionally biased region" description="Polar residues" evidence="7">
    <location>
        <begin position="1"/>
        <end position="19"/>
    </location>
</feature>
<dbReference type="GO" id="GO:0008270">
    <property type="term" value="F:zinc ion binding"/>
    <property type="evidence" value="ECO:0007669"/>
    <property type="project" value="InterPro"/>
</dbReference>
<dbReference type="OrthoDB" id="5575144at2759"/>
<dbReference type="InterPro" id="IPR036864">
    <property type="entry name" value="Zn2-C6_fun-type_DNA-bd_sf"/>
</dbReference>
<gene>
    <name evidence="9" type="ORF">BJ508DRAFT_413981</name>
</gene>
<accession>A0A3N4IF94</accession>
<feature type="compositionally biased region" description="Polar residues" evidence="7">
    <location>
        <begin position="543"/>
        <end position="553"/>
    </location>
</feature>
<feature type="region of interest" description="Disordered" evidence="7">
    <location>
        <begin position="1"/>
        <end position="79"/>
    </location>
</feature>